<dbReference type="Gene3D" id="3.10.10.10">
    <property type="entry name" value="HIV Type 1 Reverse Transcriptase, subunit A, domain 1"/>
    <property type="match status" value="1"/>
</dbReference>
<protein>
    <recommendedName>
        <fullName evidence="1">G-patch domain-containing protein</fullName>
    </recommendedName>
</protein>
<comment type="caution">
    <text evidence="2">The sequence shown here is derived from an EMBL/GenBank/DDBJ whole genome shotgun (WGS) entry which is preliminary data.</text>
</comment>
<dbReference type="InterPro" id="IPR043502">
    <property type="entry name" value="DNA/RNA_pol_sf"/>
</dbReference>
<dbReference type="InterPro" id="IPR000467">
    <property type="entry name" value="G_patch_dom"/>
</dbReference>
<dbReference type="AlphaFoldDB" id="A0A2G2VZJ0"/>
<dbReference type="PROSITE" id="PS50174">
    <property type="entry name" value="G_PATCH"/>
    <property type="match status" value="1"/>
</dbReference>
<dbReference type="GO" id="GO:0003676">
    <property type="term" value="F:nucleic acid binding"/>
    <property type="evidence" value="ECO:0007669"/>
    <property type="project" value="InterPro"/>
</dbReference>
<evidence type="ECO:0000313" key="3">
    <source>
        <dbReference type="Proteomes" id="UP000224567"/>
    </source>
</evidence>
<feature type="domain" description="G-patch" evidence="1">
    <location>
        <begin position="22"/>
        <end position="60"/>
    </location>
</feature>
<dbReference type="Gene3D" id="3.30.70.270">
    <property type="match status" value="1"/>
</dbReference>
<dbReference type="PANTHER" id="PTHR24559:SF431">
    <property type="entry name" value="RNA-DIRECTED DNA POLYMERASE HOMOLOG"/>
    <property type="match status" value="1"/>
</dbReference>
<dbReference type="SUPFAM" id="SSF56672">
    <property type="entry name" value="DNA/RNA polymerases"/>
    <property type="match status" value="1"/>
</dbReference>
<gene>
    <name evidence="2" type="ORF">CQW23_21977</name>
</gene>
<reference evidence="2 3" key="1">
    <citation type="journal article" date="2017" name="Genome Biol.">
        <title>New reference genome sequences of hot pepper reveal the massive evolution of plant disease-resistance genes by retroduplication.</title>
        <authorList>
            <person name="Kim S."/>
            <person name="Park J."/>
            <person name="Yeom S.I."/>
            <person name="Kim Y.M."/>
            <person name="Seo E."/>
            <person name="Kim K.T."/>
            <person name="Kim M.S."/>
            <person name="Lee J.M."/>
            <person name="Cheong K."/>
            <person name="Shin H.S."/>
            <person name="Kim S.B."/>
            <person name="Han K."/>
            <person name="Lee J."/>
            <person name="Park M."/>
            <person name="Lee H.A."/>
            <person name="Lee H.Y."/>
            <person name="Lee Y."/>
            <person name="Oh S."/>
            <person name="Lee J.H."/>
            <person name="Choi E."/>
            <person name="Choi E."/>
            <person name="Lee S.E."/>
            <person name="Jeon J."/>
            <person name="Kim H."/>
            <person name="Choi G."/>
            <person name="Song H."/>
            <person name="Lee J."/>
            <person name="Lee S.C."/>
            <person name="Kwon J.K."/>
            <person name="Lee H.Y."/>
            <person name="Koo N."/>
            <person name="Hong Y."/>
            <person name="Kim R.W."/>
            <person name="Kang W.H."/>
            <person name="Huh J.H."/>
            <person name="Kang B.C."/>
            <person name="Yang T.J."/>
            <person name="Lee Y.H."/>
            <person name="Bennetzen J.L."/>
            <person name="Choi D."/>
        </authorList>
    </citation>
    <scope>NUCLEOTIDE SEQUENCE [LARGE SCALE GENOMIC DNA]</scope>
    <source>
        <strain evidence="3">cv. PBC81</strain>
    </source>
</reference>
<dbReference type="InterPro" id="IPR053134">
    <property type="entry name" value="RNA-dir_DNA_polymerase"/>
</dbReference>
<dbReference type="InterPro" id="IPR000477">
    <property type="entry name" value="RT_dom"/>
</dbReference>
<organism evidence="2 3">
    <name type="scientific">Capsicum baccatum</name>
    <name type="common">Peruvian pepper</name>
    <dbReference type="NCBI Taxonomy" id="33114"/>
    <lineage>
        <taxon>Eukaryota</taxon>
        <taxon>Viridiplantae</taxon>
        <taxon>Streptophyta</taxon>
        <taxon>Embryophyta</taxon>
        <taxon>Tracheophyta</taxon>
        <taxon>Spermatophyta</taxon>
        <taxon>Magnoliopsida</taxon>
        <taxon>eudicotyledons</taxon>
        <taxon>Gunneridae</taxon>
        <taxon>Pentapetalae</taxon>
        <taxon>asterids</taxon>
        <taxon>lamiids</taxon>
        <taxon>Solanales</taxon>
        <taxon>Solanaceae</taxon>
        <taxon>Solanoideae</taxon>
        <taxon>Capsiceae</taxon>
        <taxon>Capsicum</taxon>
    </lineage>
</organism>
<reference evidence="3" key="2">
    <citation type="journal article" date="2017" name="J. Anim. Genet.">
        <title>Multiple reference genome sequences of hot pepper reveal the massive evolution of plant disease resistance genes by retroduplication.</title>
        <authorList>
            <person name="Kim S."/>
            <person name="Park J."/>
            <person name="Yeom S.-I."/>
            <person name="Kim Y.-M."/>
            <person name="Seo E."/>
            <person name="Kim K.-T."/>
            <person name="Kim M.-S."/>
            <person name="Lee J.M."/>
            <person name="Cheong K."/>
            <person name="Shin H.-S."/>
            <person name="Kim S.-B."/>
            <person name="Han K."/>
            <person name="Lee J."/>
            <person name="Park M."/>
            <person name="Lee H.-A."/>
            <person name="Lee H.-Y."/>
            <person name="Lee Y."/>
            <person name="Oh S."/>
            <person name="Lee J.H."/>
            <person name="Choi E."/>
            <person name="Choi E."/>
            <person name="Lee S.E."/>
            <person name="Jeon J."/>
            <person name="Kim H."/>
            <person name="Choi G."/>
            <person name="Song H."/>
            <person name="Lee J."/>
            <person name="Lee S.-C."/>
            <person name="Kwon J.-K."/>
            <person name="Lee H.-Y."/>
            <person name="Koo N."/>
            <person name="Hong Y."/>
            <person name="Kim R.W."/>
            <person name="Kang W.-H."/>
            <person name="Huh J.H."/>
            <person name="Kang B.-C."/>
            <person name="Yang T.-J."/>
            <person name="Lee Y.-H."/>
            <person name="Bennetzen J.L."/>
            <person name="Choi D."/>
        </authorList>
    </citation>
    <scope>NUCLEOTIDE SEQUENCE [LARGE SCALE GENOMIC DNA]</scope>
    <source>
        <strain evidence="3">cv. PBC81</strain>
    </source>
</reference>
<dbReference type="STRING" id="33114.A0A2G2VZJ0"/>
<dbReference type="EMBL" id="MLFT02000009">
    <property type="protein sequence ID" value="PHT38404.1"/>
    <property type="molecule type" value="Genomic_DNA"/>
</dbReference>
<name>A0A2G2VZJ0_CAPBA</name>
<sequence length="256" mass="29457">MCTSQLERLKLPQTLMMVALEILKKGFVPGQGLGVNLDEILDPIQLSGQKSTFGLGYEPTPEEVSSANLKGKSDIILPKIVPLLNQLFYKAFVAQVTEKDAEEDLMEGVMNLFITEEEAECNVILEDCIETLTIWDTEPRDISNNWTCTPSPILWESCKQTNKSVNTMNVTWYNQILMNEEDFGKIAFIIPYGVYYYRVMPFGLKNAGETYMRAMTTSFHYMIHKEIKFYVDDVIIKSRKSLDDLEDLKKFFNRLR</sequence>
<evidence type="ECO:0000313" key="2">
    <source>
        <dbReference type="EMBL" id="PHT38404.1"/>
    </source>
</evidence>
<dbReference type="Pfam" id="PF00078">
    <property type="entry name" value="RVT_1"/>
    <property type="match status" value="1"/>
</dbReference>
<evidence type="ECO:0000259" key="1">
    <source>
        <dbReference type="PROSITE" id="PS50174"/>
    </source>
</evidence>
<dbReference type="CDD" id="cd01647">
    <property type="entry name" value="RT_LTR"/>
    <property type="match status" value="1"/>
</dbReference>
<accession>A0A2G2VZJ0</accession>
<dbReference type="Proteomes" id="UP000224567">
    <property type="component" value="Unassembled WGS sequence"/>
</dbReference>
<dbReference type="InterPro" id="IPR043128">
    <property type="entry name" value="Rev_trsase/Diguanyl_cyclase"/>
</dbReference>
<dbReference type="OrthoDB" id="1296195at2759"/>
<proteinExistence type="predicted"/>
<dbReference type="PANTHER" id="PTHR24559">
    <property type="entry name" value="TRANSPOSON TY3-I GAG-POL POLYPROTEIN"/>
    <property type="match status" value="1"/>
</dbReference>
<keyword evidence="3" id="KW-1185">Reference proteome</keyword>